<accession>A0A6Q2Z7L7</accession>
<evidence type="ECO:0000256" key="13">
    <source>
        <dbReference type="SAM" id="MobiDB-lite"/>
    </source>
</evidence>
<dbReference type="FunFam" id="1.10.630.10:FF:000238">
    <property type="entry name" value="Cytochrome P450 2A6"/>
    <property type="match status" value="1"/>
</dbReference>
<dbReference type="GO" id="GO:0005789">
    <property type="term" value="C:endoplasmic reticulum membrane"/>
    <property type="evidence" value="ECO:0007669"/>
    <property type="project" value="UniProtKB-SubCell"/>
</dbReference>
<evidence type="ECO:0000256" key="11">
    <source>
        <dbReference type="ARBA" id="ARBA00023033"/>
    </source>
</evidence>
<evidence type="ECO:0008006" key="16">
    <source>
        <dbReference type="Google" id="ProtNLM"/>
    </source>
</evidence>
<name>A0A6Q2Z7L7_ESOLU</name>
<evidence type="ECO:0000256" key="6">
    <source>
        <dbReference type="ARBA" id="ARBA00022723"/>
    </source>
</evidence>
<evidence type="ECO:0000256" key="12">
    <source>
        <dbReference type="ARBA" id="ARBA00023136"/>
    </source>
</evidence>
<dbReference type="GO" id="GO:0042446">
    <property type="term" value="P:hormone biosynthetic process"/>
    <property type="evidence" value="ECO:0007669"/>
    <property type="project" value="TreeGrafter"/>
</dbReference>
<comment type="similarity">
    <text evidence="4">Belongs to the cytochrome P450 family.</text>
</comment>
<dbReference type="GO" id="GO:0020037">
    <property type="term" value="F:heme binding"/>
    <property type="evidence" value="ECO:0007669"/>
    <property type="project" value="InterPro"/>
</dbReference>
<reference evidence="14" key="2">
    <citation type="submission" date="2020-02" db="EMBL/GenBank/DDBJ databases">
        <title>Esox lucius (northern pike) genome, fEsoLuc1, primary haplotype.</title>
        <authorList>
            <person name="Myers G."/>
            <person name="Karagic N."/>
            <person name="Meyer A."/>
            <person name="Pippel M."/>
            <person name="Reichard M."/>
            <person name="Winkler S."/>
            <person name="Tracey A."/>
            <person name="Sims Y."/>
            <person name="Howe K."/>
            <person name="Rhie A."/>
            <person name="Formenti G."/>
            <person name="Durbin R."/>
            <person name="Fedrigo O."/>
            <person name="Jarvis E.D."/>
        </authorList>
    </citation>
    <scope>NUCLEOTIDE SEQUENCE [LARGE SCALE GENOMIC DNA]</scope>
</reference>
<feature type="compositionally biased region" description="Basic and acidic residues" evidence="13">
    <location>
        <begin position="447"/>
        <end position="471"/>
    </location>
</feature>
<keyword evidence="5" id="KW-0349">Heme</keyword>
<evidence type="ECO:0000256" key="10">
    <source>
        <dbReference type="ARBA" id="ARBA00023004"/>
    </source>
</evidence>
<dbReference type="Pfam" id="PF00067">
    <property type="entry name" value="p450"/>
    <property type="match status" value="1"/>
</dbReference>
<evidence type="ECO:0000256" key="7">
    <source>
        <dbReference type="ARBA" id="ARBA00022824"/>
    </source>
</evidence>
<dbReference type="GeneTree" id="ENSGT00940000155588"/>
<keyword evidence="12" id="KW-0472">Membrane</keyword>
<dbReference type="GO" id="GO:0005506">
    <property type="term" value="F:iron ion binding"/>
    <property type="evidence" value="ECO:0007669"/>
    <property type="project" value="InterPro"/>
</dbReference>
<evidence type="ECO:0000256" key="9">
    <source>
        <dbReference type="ARBA" id="ARBA00023002"/>
    </source>
</evidence>
<keyword evidence="7" id="KW-0256">Endoplasmic reticulum</keyword>
<dbReference type="InterPro" id="IPR001128">
    <property type="entry name" value="Cyt_P450"/>
</dbReference>
<feature type="region of interest" description="Disordered" evidence="13">
    <location>
        <begin position="447"/>
        <end position="487"/>
    </location>
</feature>
<dbReference type="PRINTS" id="PR00385">
    <property type="entry name" value="P450"/>
</dbReference>
<dbReference type="PANTHER" id="PTHR24289">
    <property type="entry name" value="STEROID 17-ALPHA-HYDROXYLASE/17,20 LYASE"/>
    <property type="match status" value="1"/>
</dbReference>
<evidence type="ECO:0000313" key="14">
    <source>
        <dbReference type="Ensembl" id="ENSELUP00000073853.2"/>
    </source>
</evidence>
<dbReference type="GO" id="GO:0004508">
    <property type="term" value="F:steroid 17-alpha-monooxygenase activity"/>
    <property type="evidence" value="ECO:0007669"/>
    <property type="project" value="TreeGrafter"/>
</dbReference>
<keyword evidence="9" id="KW-0560">Oxidoreductase</keyword>
<dbReference type="Ensembl" id="ENSELUT00000066748.2">
    <property type="protein sequence ID" value="ENSELUP00000073853.2"/>
    <property type="gene ID" value="ENSELUG00000005627.3"/>
</dbReference>
<dbReference type="Gene3D" id="1.10.630.10">
    <property type="entry name" value="Cytochrome P450"/>
    <property type="match status" value="1"/>
</dbReference>
<dbReference type="AlphaFoldDB" id="A0A6Q2Z7L7"/>
<dbReference type="GO" id="GO:0042448">
    <property type="term" value="P:progesterone metabolic process"/>
    <property type="evidence" value="ECO:0007669"/>
    <property type="project" value="TreeGrafter"/>
</dbReference>
<keyword evidence="11" id="KW-0503">Monooxygenase</keyword>
<dbReference type="InterPro" id="IPR036396">
    <property type="entry name" value="Cyt_P450_sf"/>
</dbReference>
<keyword evidence="10" id="KW-0408">Iron</keyword>
<evidence type="ECO:0000256" key="3">
    <source>
        <dbReference type="ARBA" id="ARBA00004406"/>
    </source>
</evidence>
<protein>
    <recommendedName>
        <fullName evidence="16">Cytochrome P450, family 17, subfamily A, polypeptide 2</fullName>
    </recommendedName>
</protein>
<dbReference type="InParanoid" id="A0A6Q2Z7L7"/>
<evidence type="ECO:0000256" key="2">
    <source>
        <dbReference type="ARBA" id="ARBA00004174"/>
    </source>
</evidence>
<keyword evidence="15" id="KW-1185">Reference proteome</keyword>
<evidence type="ECO:0000256" key="4">
    <source>
        <dbReference type="ARBA" id="ARBA00010617"/>
    </source>
</evidence>
<dbReference type="PRINTS" id="PR00463">
    <property type="entry name" value="EP450I"/>
</dbReference>
<reference evidence="14" key="3">
    <citation type="submission" date="2025-08" db="UniProtKB">
        <authorList>
            <consortium name="Ensembl"/>
        </authorList>
    </citation>
    <scope>IDENTIFICATION</scope>
</reference>
<dbReference type="PANTHER" id="PTHR24289:SF19">
    <property type="entry name" value="CYTOCHROME P450 FAMILY 17 POLYPEPTIDE 2"/>
    <property type="match status" value="1"/>
</dbReference>
<dbReference type="SUPFAM" id="SSF48264">
    <property type="entry name" value="Cytochrome P450"/>
    <property type="match status" value="1"/>
</dbReference>
<keyword evidence="8" id="KW-0492">Microsome</keyword>
<dbReference type="Bgee" id="ENSELUG00000005627">
    <property type="expression patterns" value="Expressed in head kidney and 6 other cell types or tissues"/>
</dbReference>
<keyword evidence="6" id="KW-0479">Metal-binding</keyword>
<dbReference type="Proteomes" id="UP000265140">
    <property type="component" value="Chromosome 24"/>
</dbReference>
<evidence type="ECO:0000313" key="15">
    <source>
        <dbReference type="Proteomes" id="UP000265140"/>
    </source>
</evidence>
<comment type="subcellular location">
    <subcellularLocation>
        <location evidence="3">Endoplasmic reticulum membrane</location>
        <topology evidence="3">Peripheral membrane protein</topology>
    </subcellularLocation>
    <subcellularLocation>
        <location evidence="2">Microsome membrane</location>
        <topology evidence="2">Peripheral membrane protein</topology>
    </subcellularLocation>
</comment>
<evidence type="ECO:0000256" key="5">
    <source>
        <dbReference type="ARBA" id="ARBA00022617"/>
    </source>
</evidence>
<reference evidence="14" key="4">
    <citation type="submission" date="2025-09" db="UniProtKB">
        <authorList>
            <consortium name="Ensembl"/>
        </authorList>
    </citation>
    <scope>IDENTIFICATION</scope>
</reference>
<evidence type="ECO:0000256" key="8">
    <source>
        <dbReference type="ARBA" id="ARBA00022848"/>
    </source>
</evidence>
<reference evidence="15" key="1">
    <citation type="journal article" date="2014" name="PLoS ONE">
        <title>The genome and linkage map of the northern pike (Esox lucius): conserved synteny revealed between the salmonid sister group and the Neoteleostei.</title>
        <authorList>
            <person name="Rondeau E.B."/>
            <person name="Minkley D.R."/>
            <person name="Leong J.S."/>
            <person name="Messmer A.M."/>
            <person name="Jantzen J.R."/>
            <person name="von Schalburg K.R."/>
            <person name="Lemon C."/>
            <person name="Bird N.H."/>
            <person name="Koop B.F."/>
        </authorList>
    </citation>
    <scope>NUCLEOTIDE SEQUENCE</scope>
</reference>
<evidence type="ECO:0000256" key="1">
    <source>
        <dbReference type="ARBA" id="ARBA00001971"/>
    </source>
</evidence>
<proteinExistence type="inferred from homology"/>
<dbReference type="InterPro" id="IPR002401">
    <property type="entry name" value="Cyt_P450_E_grp-I"/>
</dbReference>
<sequence length="596" mass="66060">MISTMTGVALDSALGSVSPSTLLLGLLVAGALICLLAGGGTVWGCHHPPSTPPLPCLPSLPVLGSLLSLRGDQPLHLRLRELGHRYGPLYALYLGPHYTVVVNSYQHAREVLLQRGKEFAGRPKMVTTELLTRGGKDIAFSDYTPLWKIHRRLVHNSFTLFGEGSSRLQDIVLEAVEALCCDLQASRGQAVDPGPPLMRAVTNVVCTLVFSSTYQPGDPELTSVMEYNDGIVQTIANGGLVDIYPWLRFFPNQTLTRLRDCINIRDTLLNKKLEEHKVSLSVGEPRDLLDALLQGQTGDKQTRGSGVRGQGSRLEEEGICEDHVLMTAAEAFGAGVETTSTTLLWVLAFLLHHPQVQGRVQRELDEVVGCGRSPNVSDRAHLPYLDSVINEVMRIRPVSPVLIPHIALTTSSIGGHSVRKGTRVLVNMWAIHHDPDHWDTPQDFRPGENTHTHTHTHWDTPQDFRPGENTHTHTHTHTGTRPKTSDQVRIHTHAHTGKHHKTSDQVRILSWKTKSTTTKTKSTSTQELVNPIDFNENHRTMTDIKARPVCRYTQILSSGPWLFIQNLQTSRHLTITFGRPFRAEFTSCPSSLPECP</sequence>
<comment type="cofactor">
    <cofactor evidence="1">
        <name>heme</name>
        <dbReference type="ChEBI" id="CHEBI:30413"/>
    </cofactor>
</comment>
<organism evidence="14 15">
    <name type="scientific">Esox lucius</name>
    <name type="common">Northern pike</name>
    <dbReference type="NCBI Taxonomy" id="8010"/>
    <lineage>
        <taxon>Eukaryota</taxon>
        <taxon>Metazoa</taxon>
        <taxon>Chordata</taxon>
        <taxon>Craniata</taxon>
        <taxon>Vertebrata</taxon>
        <taxon>Euteleostomi</taxon>
        <taxon>Actinopterygii</taxon>
        <taxon>Neopterygii</taxon>
        <taxon>Teleostei</taxon>
        <taxon>Protacanthopterygii</taxon>
        <taxon>Esociformes</taxon>
        <taxon>Esocidae</taxon>
        <taxon>Esox</taxon>
    </lineage>
</organism>